<dbReference type="AlphaFoldDB" id="A0A3N1GAM6"/>
<dbReference type="EMBL" id="RJKN01000007">
    <property type="protein sequence ID" value="ROP27274.1"/>
    <property type="molecule type" value="Genomic_DNA"/>
</dbReference>
<feature type="region of interest" description="Disordered" evidence="1">
    <location>
        <begin position="47"/>
        <end position="70"/>
    </location>
</feature>
<comment type="caution">
    <text evidence="2">The sequence shown here is derived from an EMBL/GenBank/DDBJ whole genome shotgun (WGS) entry which is preliminary data.</text>
</comment>
<gene>
    <name evidence="2" type="ORF">EDC03_2799</name>
</gene>
<organism evidence="2 3">
    <name type="scientific">Pseudokineococcus lusitanus</name>
    <dbReference type="NCBI Taxonomy" id="763993"/>
    <lineage>
        <taxon>Bacteria</taxon>
        <taxon>Bacillati</taxon>
        <taxon>Actinomycetota</taxon>
        <taxon>Actinomycetes</taxon>
        <taxon>Kineosporiales</taxon>
        <taxon>Kineosporiaceae</taxon>
        <taxon>Pseudokineococcus</taxon>
    </lineage>
</organism>
<reference evidence="2 3" key="1">
    <citation type="journal article" date="2015" name="Stand. Genomic Sci.">
        <title>Genomic Encyclopedia of Bacterial and Archaeal Type Strains, Phase III: the genomes of soil and plant-associated and newly described type strains.</title>
        <authorList>
            <person name="Whitman W.B."/>
            <person name="Woyke T."/>
            <person name="Klenk H.P."/>
            <person name="Zhou Y."/>
            <person name="Lilburn T.G."/>
            <person name="Beck B.J."/>
            <person name="De Vos P."/>
            <person name="Vandamme P."/>
            <person name="Eisen J.A."/>
            <person name="Garrity G."/>
            <person name="Hugenholtz P."/>
            <person name="Kyrpides N.C."/>
        </authorList>
    </citation>
    <scope>NUCLEOTIDE SEQUENCE [LARGE SCALE GENOMIC DNA]</scope>
    <source>
        <strain evidence="2 3">CECT 7306</strain>
    </source>
</reference>
<keyword evidence="3" id="KW-1185">Reference proteome</keyword>
<protein>
    <submittedName>
        <fullName evidence="2">Uncharacterized protein</fullName>
    </submittedName>
</protein>
<evidence type="ECO:0000313" key="3">
    <source>
        <dbReference type="Proteomes" id="UP000276232"/>
    </source>
</evidence>
<sequence length="70" mass="7889">MAACSRCNRARGHLGAADWVRECRGRGWDPDVDHLLAVVVELGATTRRRGGHRRARDAAEAQERRLRRLA</sequence>
<dbReference type="Proteomes" id="UP000276232">
    <property type="component" value="Unassembled WGS sequence"/>
</dbReference>
<proteinExistence type="predicted"/>
<name>A0A3N1GAM6_9ACTN</name>
<dbReference type="InParanoid" id="A0A3N1GAM6"/>
<accession>A0A3N1GAM6</accession>
<evidence type="ECO:0000256" key="1">
    <source>
        <dbReference type="SAM" id="MobiDB-lite"/>
    </source>
</evidence>
<evidence type="ECO:0000313" key="2">
    <source>
        <dbReference type="EMBL" id="ROP27274.1"/>
    </source>
</evidence>